<dbReference type="GO" id="GO:0010485">
    <property type="term" value="F:histone H4 acetyltransferase activity"/>
    <property type="evidence" value="ECO:0007669"/>
    <property type="project" value="InterPro"/>
</dbReference>
<gene>
    <name evidence="14" type="ORF">AXF42_Ash017451</name>
</gene>
<keyword evidence="6" id="KW-0963">Cytoplasm</keyword>
<dbReference type="Gene3D" id="3.40.630.30">
    <property type="match status" value="1"/>
</dbReference>
<feature type="chain" id="PRO_5014130572" description="N-alpha-acetyltransferase 40" evidence="12">
    <location>
        <begin position="21"/>
        <end position="205"/>
    </location>
</feature>
<dbReference type="GO" id="GO:0005737">
    <property type="term" value="C:cytoplasm"/>
    <property type="evidence" value="ECO:0007669"/>
    <property type="project" value="UniProtKB-SubCell"/>
</dbReference>
<evidence type="ECO:0000256" key="6">
    <source>
        <dbReference type="ARBA" id="ARBA00022490"/>
    </source>
</evidence>
<evidence type="ECO:0000313" key="14">
    <source>
        <dbReference type="EMBL" id="PKA48552.1"/>
    </source>
</evidence>
<dbReference type="PANTHER" id="PTHR20531">
    <property type="entry name" value="N-ALPHA-ACETYLTRANSFERASE 40"/>
    <property type="match status" value="1"/>
</dbReference>
<evidence type="ECO:0000256" key="9">
    <source>
        <dbReference type="ARBA" id="ARBA00023315"/>
    </source>
</evidence>
<proteinExistence type="inferred from homology"/>
<evidence type="ECO:0000256" key="8">
    <source>
        <dbReference type="ARBA" id="ARBA00023242"/>
    </source>
</evidence>
<reference evidence="14 15" key="1">
    <citation type="journal article" date="2017" name="Nature">
        <title>The Apostasia genome and the evolution of orchids.</title>
        <authorList>
            <person name="Zhang G.Q."/>
            <person name="Liu K.W."/>
            <person name="Li Z."/>
            <person name="Lohaus R."/>
            <person name="Hsiao Y.Y."/>
            <person name="Niu S.C."/>
            <person name="Wang J.Y."/>
            <person name="Lin Y.C."/>
            <person name="Xu Q."/>
            <person name="Chen L.J."/>
            <person name="Yoshida K."/>
            <person name="Fujiwara S."/>
            <person name="Wang Z.W."/>
            <person name="Zhang Y.Q."/>
            <person name="Mitsuda N."/>
            <person name="Wang M."/>
            <person name="Liu G.H."/>
            <person name="Pecoraro L."/>
            <person name="Huang H.X."/>
            <person name="Xiao X.J."/>
            <person name="Lin M."/>
            <person name="Wu X.Y."/>
            <person name="Wu W.L."/>
            <person name="Chen Y.Y."/>
            <person name="Chang S.B."/>
            <person name="Sakamoto S."/>
            <person name="Ohme-Takagi M."/>
            <person name="Yagi M."/>
            <person name="Zeng S.J."/>
            <person name="Shen C.Y."/>
            <person name="Yeh C.M."/>
            <person name="Luo Y.B."/>
            <person name="Tsai W.C."/>
            <person name="Van de Peer Y."/>
            <person name="Liu Z.J."/>
        </authorList>
    </citation>
    <scope>NUCLEOTIDE SEQUENCE [LARGE SCALE GENOMIC DNA]</scope>
    <source>
        <strain evidence="15">cv. Shenzhen</strain>
        <tissue evidence="14">Stem</tissue>
    </source>
</reference>
<keyword evidence="12" id="KW-0732">Signal</keyword>
<name>A0A2H9ZZ49_9ASPA</name>
<dbReference type="EC" id="2.3.1.257" evidence="4"/>
<evidence type="ECO:0000256" key="3">
    <source>
        <dbReference type="ARBA" id="ARBA00008870"/>
    </source>
</evidence>
<dbReference type="Pfam" id="PF00583">
    <property type="entry name" value="Acetyltransf_1"/>
    <property type="match status" value="1"/>
</dbReference>
<comment type="catalytic activity">
    <reaction evidence="11">
        <text>N-terminal L-seryl-[histone H4] + acetyl-CoA = N-terminal N(alpha)-acetyl-L-seryl-[histone H4] + CoA + H(+)</text>
        <dbReference type="Rhea" id="RHEA:50596"/>
        <dbReference type="Rhea" id="RHEA-COMP:12740"/>
        <dbReference type="Rhea" id="RHEA-COMP:12743"/>
        <dbReference type="ChEBI" id="CHEBI:15378"/>
        <dbReference type="ChEBI" id="CHEBI:57287"/>
        <dbReference type="ChEBI" id="CHEBI:57288"/>
        <dbReference type="ChEBI" id="CHEBI:64738"/>
        <dbReference type="ChEBI" id="CHEBI:83690"/>
        <dbReference type="EC" id="2.3.1.257"/>
    </reaction>
</comment>
<evidence type="ECO:0000256" key="4">
    <source>
        <dbReference type="ARBA" id="ARBA00012950"/>
    </source>
</evidence>
<feature type="domain" description="N-acetyltransferase" evidence="13">
    <location>
        <begin position="113"/>
        <end position="186"/>
    </location>
</feature>
<dbReference type="CDD" id="cd04301">
    <property type="entry name" value="NAT_SF"/>
    <property type="match status" value="1"/>
</dbReference>
<evidence type="ECO:0000313" key="15">
    <source>
        <dbReference type="Proteomes" id="UP000236161"/>
    </source>
</evidence>
<evidence type="ECO:0000256" key="2">
    <source>
        <dbReference type="ARBA" id="ARBA00004496"/>
    </source>
</evidence>
<dbReference type="PANTHER" id="PTHR20531:SF1">
    <property type="entry name" value="N-ALPHA-ACETYLTRANSFERASE 40"/>
    <property type="match status" value="1"/>
</dbReference>
<keyword evidence="15" id="KW-1185">Reference proteome</keyword>
<evidence type="ECO:0000256" key="5">
    <source>
        <dbReference type="ARBA" id="ARBA00015043"/>
    </source>
</evidence>
<dbReference type="InterPro" id="IPR039949">
    <property type="entry name" value="NAA40"/>
</dbReference>
<dbReference type="SUPFAM" id="SSF55729">
    <property type="entry name" value="Acyl-CoA N-acyltransferases (Nat)"/>
    <property type="match status" value="1"/>
</dbReference>
<protein>
    <recommendedName>
        <fullName evidence="5">N-alpha-acetyltransferase 40</fullName>
        <ecNumber evidence="4">2.3.1.257</ecNumber>
    </recommendedName>
</protein>
<keyword evidence="7" id="KW-0808">Transferase</keyword>
<dbReference type="AlphaFoldDB" id="A0A2H9ZZ49"/>
<dbReference type="OrthoDB" id="424551at2759"/>
<dbReference type="InterPro" id="IPR000182">
    <property type="entry name" value="GNAT_dom"/>
</dbReference>
<comment type="catalytic activity">
    <reaction evidence="10">
        <text>N-terminal L-seryl-[histone H2A] + acetyl-CoA = N-terminal N(alpha)-acetyl-L-seryl-[histone H2A] + CoA + H(+)</text>
        <dbReference type="Rhea" id="RHEA:50600"/>
        <dbReference type="Rhea" id="RHEA-COMP:12742"/>
        <dbReference type="Rhea" id="RHEA-COMP:12744"/>
        <dbReference type="ChEBI" id="CHEBI:15378"/>
        <dbReference type="ChEBI" id="CHEBI:57287"/>
        <dbReference type="ChEBI" id="CHEBI:57288"/>
        <dbReference type="ChEBI" id="CHEBI:64738"/>
        <dbReference type="ChEBI" id="CHEBI:83690"/>
        <dbReference type="EC" id="2.3.1.257"/>
    </reaction>
</comment>
<evidence type="ECO:0000256" key="10">
    <source>
        <dbReference type="ARBA" id="ARBA00047821"/>
    </source>
</evidence>
<keyword evidence="8" id="KW-0539">Nucleus</keyword>
<dbReference type="GO" id="GO:1990189">
    <property type="term" value="F:protein N-terminal-serine acetyltransferase activity"/>
    <property type="evidence" value="ECO:0007669"/>
    <property type="project" value="UniProtKB-EC"/>
</dbReference>
<dbReference type="GO" id="GO:0005634">
    <property type="term" value="C:nucleus"/>
    <property type="evidence" value="ECO:0007669"/>
    <property type="project" value="UniProtKB-SubCell"/>
</dbReference>
<evidence type="ECO:0000256" key="1">
    <source>
        <dbReference type="ARBA" id="ARBA00004123"/>
    </source>
</evidence>
<keyword evidence="9" id="KW-0012">Acyltransferase</keyword>
<dbReference type="EMBL" id="KZ452313">
    <property type="protein sequence ID" value="PKA48552.1"/>
    <property type="molecule type" value="Genomic_DNA"/>
</dbReference>
<dbReference type="InterPro" id="IPR016181">
    <property type="entry name" value="Acyl_CoA_acyltransferase"/>
</dbReference>
<evidence type="ECO:0000256" key="12">
    <source>
        <dbReference type="SAM" id="SignalP"/>
    </source>
</evidence>
<dbReference type="GO" id="GO:0043998">
    <property type="term" value="F:histone H2A acetyltransferase activity"/>
    <property type="evidence" value="ECO:0007669"/>
    <property type="project" value="InterPro"/>
</dbReference>
<comment type="similarity">
    <text evidence="3">Belongs to the acetyltransferase family. NAA40 subfamily.</text>
</comment>
<accession>A0A2H9ZZ49</accession>
<evidence type="ECO:0000256" key="11">
    <source>
        <dbReference type="ARBA" id="ARBA00049524"/>
    </source>
</evidence>
<dbReference type="STRING" id="1088818.A0A2H9ZZ49"/>
<dbReference type="Proteomes" id="UP000236161">
    <property type="component" value="Unassembled WGS sequence"/>
</dbReference>
<evidence type="ECO:0000259" key="13">
    <source>
        <dbReference type="Pfam" id="PF00583"/>
    </source>
</evidence>
<comment type="subcellular location">
    <subcellularLocation>
        <location evidence="2">Cytoplasm</location>
    </subcellularLocation>
    <subcellularLocation>
        <location evidence="1">Nucleus</location>
    </subcellularLocation>
</comment>
<evidence type="ECO:0000256" key="7">
    <source>
        <dbReference type="ARBA" id="ARBA00022679"/>
    </source>
</evidence>
<sequence length="205" mass="23790">MLKIVQILVILLQLLKKKEVDELIKSASAVKNHLAFIPEFCQYDRNGLSVYFESKSGDQLSSYLRKYIRYLLKVNMENHYGSEWLTEEKVKRREMIAPEARYIIVRESSNAIFDDNAPKEDARTICWTGDGDRVVGFVHYRFVVEEDIPVVYVYELQLETFAQGRGLGKFLMQLVEFIAHKVGAEMSYELLCKTFDSEAKAKLEV</sequence>
<organism evidence="14 15">
    <name type="scientific">Apostasia shenzhenica</name>
    <dbReference type="NCBI Taxonomy" id="1088818"/>
    <lineage>
        <taxon>Eukaryota</taxon>
        <taxon>Viridiplantae</taxon>
        <taxon>Streptophyta</taxon>
        <taxon>Embryophyta</taxon>
        <taxon>Tracheophyta</taxon>
        <taxon>Spermatophyta</taxon>
        <taxon>Magnoliopsida</taxon>
        <taxon>Liliopsida</taxon>
        <taxon>Asparagales</taxon>
        <taxon>Orchidaceae</taxon>
        <taxon>Apostasioideae</taxon>
        <taxon>Apostasia</taxon>
    </lineage>
</organism>
<feature type="signal peptide" evidence="12">
    <location>
        <begin position="1"/>
        <end position="20"/>
    </location>
</feature>